<protein>
    <submittedName>
        <fullName evidence="1">DDE-1 domain-containing protein</fullName>
    </submittedName>
</protein>
<dbReference type="AlphaFoldDB" id="A0A6G0W861"/>
<dbReference type="Proteomes" id="UP000478052">
    <property type="component" value="Unassembled WGS sequence"/>
</dbReference>
<accession>A0A6G0W861</accession>
<proteinExistence type="predicted"/>
<dbReference type="EMBL" id="VUJU01008991">
    <property type="protein sequence ID" value="KAF0723321.1"/>
    <property type="molecule type" value="Genomic_DNA"/>
</dbReference>
<organism evidence="1 2">
    <name type="scientific">Aphis craccivora</name>
    <name type="common">Cowpea aphid</name>
    <dbReference type="NCBI Taxonomy" id="307492"/>
    <lineage>
        <taxon>Eukaryota</taxon>
        <taxon>Metazoa</taxon>
        <taxon>Ecdysozoa</taxon>
        <taxon>Arthropoda</taxon>
        <taxon>Hexapoda</taxon>
        <taxon>Insecta</taxon>
        <taxon>Pterygota</taxon>
        <taxon>Neoptera</taxon>
        <taxon>Paraneoptera</taxon>
        <taxon>Hemiptera</taxon>
        <taxon>Sternorrhyncha</taxon>
        <taxon>Aphidomorpha</taxon>
        <taxon>Aphidoidea</taxon>
        <taxon>Aphididae</taxon>
        <taxon>Aphidini</taxon>
        <taxon>Aphis</taxon>
        <taxon>Aphis</taxon>
    </lineage>
</organism>
<name>A0A6G0W861_APHCR</name>
<reference evidence="1 2" key="1">
    <citation type="submission" date="2019-08" db="EMBL/GenBank/DDBJ databases">
        <title>Whole genome of Aphis craccivora.</title>
        <authorList>
            <person name="Voronova N.V."/>
            <person name="Shulinski R.S."/>
            <person name="Bandarenka Y.V."/>
            <person name="Zhorov D.G."/>
            <person name="Warner D."/>
        </authorList>
    </citation>
    <scope>NUCLEOTIDE SEQUENCE [LARGE SCALE GENOMIC DNA]</scope>
    <source>
        <strain evidence="1">180601</strain>
        <tissue evidence="1">Whole Body</tissue>
    </source>
</reference>
<keyword evidence="2" id="KW-1185">Reference proteome</keyword>
<gene>
    <name evidence="1" type="ORF">FWK35_00022746</name>
</gene>
<evidence type="ECO:0000313" key="1">
    <source>
        <dbReference type="EMBL" id="KAF0723321.1"/>
    </source>
</evidence>
<comment type="caution">
    <text evidence="1">The sequence shown here is derived from an EMBL/GenBank/DDBJ whole genome shotgun (WGS) entry which is preliminary data.</text>
</comment>
<sequence length="170" mass="20403">MFLSLPYNHTFVYYHFHNERLAVRTCSQFHLVWFAYDILFAECKCEFEHRIYHFYVGFVGYYKFERDNCFYANLGHCPKLDVVSQIRNGKICKKSWWKTVSKLFARNLKKSRNGIKDKKKITFRDAEKKYRISKSTLQRKVNNKNMMKVGRPNTLSEKDEENLVKGICLS</sequence>
<feature type="non-terminal residue" evidence="1">
    <location>
        <position position="170"/>
    </location>
</feature>
<evidence type="ECO:0000313" key="2">
    <source>
        <dbReference type="Proteomes" id="UP000478052"/>
    </source>
</evidence>